<feature type="compositionally biased region" description="Polar residues" evidence="1">
    <location>
        <begin position="107"/>
        <end position="116"/>
    </location>
</feature>
<evidence type="ECO:0000313" key="2">
    <source>
        <dbReference type="EMBL" id="CAG5957566.1"/>
    </source>
</evidence>
<feature type="region of interest" description="Disordered" evidence="1">
    <location>
        <begin position="34"/>
        <end position="55"/>
    </location>
</feature>
<proteinExistence type="predicted"/>
<dbReference type="InterPro" id="IPR033214">
    <property type="entry name" value="AKIP1"/>
</dbReference>
<name>A0A8S4BKD6_9TELE</name>
<dbReference type="Gene3D" id="2.60.40.1120">
    <property type="entry name" value="Carboxypeptidase-like, regulatory domain"/>
    <property type="match status" value="1"/>
</dbReference>
<dbReference type="PANTHER" id="PTHR14330">
    <property type="entry name" value="A-KINASE-INTERACTING PROTEIN 1"/>
    <property type="match status" value="1"/>
</dbReference>
<evidence type="ECO:0000313" key="3">
    <source>
        <dbReference type="Proteomes" id="UP000677803"/>
    </source>
</evidence>
<dbReference type="PANTHER" id="PTHR14330:SF2">
    <property type="entry name" value="A-KINASE-INTERACTING PROTEIN 1"/>
    <property type="match status" value="1"/>
</dbReference>
<sequence length="172" mass="19043">MVMASEAWLDSSLKRSARLGLEVLERASRRTVVWTDTSTPQTPIPSDEGAQRTHSELSDAFTAIAELMAQTTHHCKRFYESGCCSEPSDIERTHVSRFHVSPEAQRTRSPSTGNQENTEKTEKSCVSATGEEFYIEVSPGTYKITASVPDSQQQTQLVTIEAGESVNLIFDL</sequence>
<reference evidence="2" key="1">
    <citation type="submission" date="2021-05" db="EMBL/GenBank/DDBJ databases">
        <authorList>
            <person name="Tigano A."/>
        </authorList>
    </citation>
    <scope>NUCLEOTIDE SEQUENCE</scope>
</reference>
<dbReference type="Proteomes" id="UP000677803">
    <property type="component" value="Unassembled WGS sequence"/>
</dbReference>
<comment type="caution">
    <text evidence="2">The sequence shown here is derived from an EMBL/GenBank/DDBJ whole genome shotgun (WGS) entry which is preliminary data.</text>
</comment>
<gene>
    <name evidence="2" type="ORF">MMEN_LOCUS14515</name>
</gene>
<dbReference type="AlphaFoldDB" id="A0A8S4BKD6"/>
<dbReference type="GO" id="GO:0005654">
    <property type="term" value="C:nucleoplasm"/>
    <property type="evidence" value="ECO:0007669"/>
    <property type="project" value="TreeGrafter"/>
</dbReference>
<evidence type="ECO:0000256" key="1">
    <source>
        <dbReference type="SAM" id="MobiDB-lite"/>
    </source>
</evidence>
<dbReference type="OrthoDB" id="5945634at2759"/>
<keyword evidence="3" id="KW-1185">Reference proteome</keyword>
<dbReference type="EMBL" id="CAJRST010022223">
    <property type="protein sequence ID" value="CAG5957566.1"/>
    <property type="molecule type" value="Genomic_DNA"/>
</dbReference>
<organism evidence="2 3">
    <name type="scientific">Menidia menidia</name>
    <name type="common">Atlantic silverside</name>
    <dbReference type="NCBI Taxonomy" id="238744"/>
    <lineage>
        <taxon>Eukaryota</taxon>
        <taxon>Metazoa</taxon>
        <taxon>Chordata</taxon>
        <taxon>Craniata</taxon>
        <taxon>Vertebrata</taxon>
        <taxon>Euteleostomi</taxon>
        <taxon>Actinopterygii</taxon>
        <taxon>Neopterygii</taxon>
        <taxon>Teleostei</taxon>
        <taxon>Neoteleostei</taxon>
        <taxon>Acanthomorphata</taxon>
        <taxon>Ovalentaria</taxon>
        <taxon>Atherinomorphae</taxon>
        <taxon>Atheriniformes</taxon>
        <taxon>Atherinopsidae</taxon>
        <taxon>Menidiinae</taxon>
        <taxon>Menidia</taxon>
    </lineage>
</organism>
<accession>A0A8S4BKD6</accession>
<protein>
    <submittedName>
        <fullName evidence="2">(Atlantic silverside) hypothetical protein</fullName>
    </submittedName>
</protein>
<dbReference type="GO" id="GO:1901222">
    <property type="term" value="P:regulation of non-canonical NF-kappaB signal transduction"/>
    <property type="evidence" value="ECO:0007669"/>
    <property type="project" value="InterPro"/>
</dbReference>
<feature type="region of interest" description="Disordered" evidence="1">
    <location>
        <begin position="97"/>
        <end position="125"/>
    </location>
</feature>